<evidence type="ECO:0000256" key="3">
    <source>
        <dbReference type="ARBA" id="ARBA00023125"/>
    </source>
</evidence>
<evidence type="ECO:0000256" key="1">
    <source>
        <dbReference type="ARBA" id="ARBA00023015"/>
    </source>
</evidence>
<evidence type="ECO:0000256" key="2">
    <source>
        <dbReference type="ARBA" id="ARBA00023082"/>
    </source>
</evidence>
<dbReference type="AlphaFoldDB" id="A0AAN4VUR2"/>
<evidence type="ECO:0000313" key="6">
    <source>
        <dbReference type="Proteomes" id="UP001310022"/>
    </source>
</evidence>
<dbReference type="NCBIfam" id="TIGR02937">
    <property type="entry name" value="sigma70-ECF"/>
    <property type="match status" value="1"/>
</dbReference>
<keyword evidence="2" id="KW-0731">Sigma factor</keyword>
<dbReference type="InterPro" id="IPR014284">
    <property type="entry name" value="RNA_pol_sigma-70_dom"/>
</dbReference>
<keyword evidence="4" id="KW-0804">Transcription</keyword>
<dbReference type="GO" id="GO:0016987">
    <property type="term" value="F:sigma factor activity"/>
    <property type="evidence" value="ECO:0007669"/>
    <property type="project" value="UniProtKB-KW"/>
</dbReference>
<dbReference type="PANTHER" id="PTHR43133">
    <property type="entry name" value="RNA POLYMERASE ECF-TYPE SIGMA FACTO"/>
    <property type="match status" value="1"/>
</dbReference>
<dbReference type="Gene3D" id="1.10.10.10">
    <property type="entry name" value="Winged helix-like DNA-binding domain superfamily/Winged helix DNA-binding domain"/>
    <property type="match status" value="1"/>
</dbReference>
<evidence type="ECO:0000313" key="5">
    <source>
        <dbReference type="EMBL" id="GJM60083.1"/>
    </source>
</evidence>
<proteinExistence type="predicted"/>
<gene>
    <name evidence="5" type="ORF">PEDI_06350</name>
</gene>
<dbReference type="GO" id="GO:0003677">
    <property type="term" value="F:DNA binding"/>
    <property type="evidence" value="ECO:0007669"/>
    <property type="project" value="UniProtKB-KW"/>
</dbReference>
<keyword evidence="1" id="KW-0805">Transcription regulation</keyword>
<dbReference type="EMBL" id="BQKE01000001">
    <property type="protein sequence ID" value="GJM60083.1"/>
    <property type="molecule type" value="Genomic_DNA"/>
</dbReference>
<sequence length="213" mass="24680">MLSVKIGLSMQDKEIIKIIQSGKNMRKAVLALYKSSYPAIRKWICYNNGIEEDAEDIFQDAVLILIDMIQAKTFKQAATLNTILYAISRNRWLQTLKKNSRIKNYEAIGDHMIANQSPKIEEELDRVLTFNIDRKKEVQKIFDQLPSGCKELLTDYYFHQLKYDELLGSSGLSSEQSLKNKKSKCLKHLKDLLNENPTLKAYIHHQLSRAKEE</sequence>
<dbReference type="GO" id="GO:0006352">
    <property type="term" value="P:DNA-templated transcription initiation"/>
    <property type="evidence" value="ECO:0007669"/>
    <property type="project" value="InterPro"/>
</dbReference>
<organism evidence="5 6">
    <name type="scientific">Persicobacter diffluens</name>
    <dbReference type="NCBI Taxonomy" id="981"/>
    <lineage>
        <taxon>Bacteria</taxon>
        <taxon>Pseudomonadati</taxon>
        <taxon>Bacteroidota</taxon>
        <taxon>Cytophagia</taxon>
        <taxon>Cytophagales</taxon>
        <taxon>Persicobacteraceae</taxon>
        <taxon>Persicobacter</taxon>
    </lineage>
</organism>
<dbReference type="PANTHER" id="PTHR43133:SF8">
    <property type="entry name" value="RNA POLYMERASE SIGMA FACTOR HI_1459-RELATED"/>
    <property type="match status" value="1"/>
</dbReference>
<dbReference type="Gene3D" id="1.10.1740.10">
    <property type="match status" value="1"/>
</dbReference>
<dbReference type="Proteomes" id="UP001310022">
    <property type="component" value="Unassembled WGS sequence"/>
</dbReference>
<keyword evidence="6" id="KW-1185">Reference proteome</keyword>
<evidence type="ECO:0008006" key="7">
    <source>
        <dbReference type="Google" id="ProtNLM"/>
    </source>
</evidence>
<comment type="caution">
    <text evidence="5">The sequence shown here is derived from an EMBL/GenBank/DDBJ whole genome shotgun (WGS) entry which is preliminary data.</text>
</comment>
<dbReference type="InterPro" id="IPR013325">
    <property type="entry name" value="RNA_pol_sigma_r2"/>
</dbReference>
<reference evidence="5 6" key="1">
    <citation type="submission" date="2021-12" db="EMBL/GenBank/DDBJ databases">
        <title>Genome sequencing of bacteria with rrn-lacking chromosome and rrn-plasmid.</title>
        <authorList>
            <person name="Anda M."/>
            <person name="Iwasaki W."/>
        </authorList>
    </citation>
    <scope>NUCLEOTIDE SEQUENCE [LARGE SCALE GENOMIC DNA]</scope>
    <source>
        <strain evidence="5 6">NBRC 15940</strain>
    </source>
</reference>
<dbReference type="SUPFAM" id="SSF88946">
    <property type="entry name" value="Sigma2 domain of RNA polymerase sigma factors"/>
    <property type="match status" value="1"/>
</dbReference>
<dbReference type="InterPro" id="IPR039425">
    <property type="entry name" value="RNA_pol_sigma-70-like"/>
</dbReference>
<keyword evidence="3" id="KW-0238">DNA-binding</keyword>
<name>A0AAN4VUR2_9BACT</name>
<evidence type="ECO:0000256" key="4">
    <source>
        <dbReference type="ARBA" id="ARBA00023163"/>
    </source>
</evidence>
<accession>A0AAN4VUR2</accession>
<protein>
    <recommendedName>
        <fullName evidence="7">Sigma-70 family RNA polymerase sigma factor</fullName>
    </recommendedName>
</protein>
<dbReference type="InterPro" id="IPR036388">
    <property type="entry name" value="WH-like_DNA-bd_sf"/>
</dbReference>